<dbReference type="EMBL" id="BMYO01000010">
    <property type="protein sequence ID" value="GHD68343.1"/>
    <property type="molecule type" value="Genomic_DNA"/>
</dbReference>
<comment type="caution">
    <text evidence="1">The sequence shown here is derived from an EMBL/GenBank/DDBJ whole genome shotgun (WGS) entry which is preliminary data.</text>
</comment>
<keyword evidence="2" id="KW-1185">Reference proteome</keyword>
<dbReference type="Pfam" id="PF10460">
    <property type="entry name" value="Peptidase_M30"/>
    <property type="match status" value="1"/>
</dbReference>
<name>A0ABQ3H3B8_9NEIS</name>
<sequence length="488" mass="52469">MWRYSNRSNAVATVPVTLDNVGGKTLTMVFSNETGADVIMPQVKLSSVSVPLGSYAQQKSTPELGDGNAIPASVRGFKPTGLSPATPQVSRNMIEVPPPAKAVVGDFQDWKYLDATDTDQTARAYLKSQTQTSDGRLINIWVQGSEFGTNPATQITQVMADQLAAKFGNGSNSVYSLVTTLAGQPWGPHPYSNLIPATSKDINIVVVNFAPDGKAGGLLGYFYARNNFTTASQPKSNGALAFFIDSETLYKGGDTGVKAITSTLAHEFVHMINFYRRGVLLGSDFIYDTWLEEMTAMMMEDAISQKLDPSYNPIRDSRFPGWLQNGGYNCALTSWNDNNGSNCFSYSIAGSFGGFLLRQYGLNFYLTLLNSAVSTDSVRLVDASIRVNGGLGFSDAFRRWGTSIALMPAAGTPLSFGYPARSDNGGLMTLPALNGPDYTSMRAAGLPKVLPTTLKAYSHFPVVRTNLAATYSENVTVPPGTTLSVIVN</sequence>
<protein>
    <recommendedName>
        <fullName evidence="3">Hemagglutinin</fullName>
    </recommendedName>
</protein>
<proteinExistence type="predicted"/>
<evidence type="ECO:0008006" key="3">
    <source>
        <dbReference type="Google" id="ProtNLM"/>
    </source>
</evidence>
<organism evidence="1 2">
    <name type="scientific">Jeongeupia chitinilytica</name>
    <dbReference type="NCBI Taxonomy" id="1041641"/>
    <lineage>
        <taxon>Bacteria</taxon>
        <taxon>Pseudomonadati</taxon>
        <taxon>Pseudomonadota</taxon>
        <taxon>Betaproteobacteria</taxon>
        <taxon>Neisseriales</taxon>
        <taxon>Chitinibacteraceae</taxon>
        <taxon>Jeongeupia</taxon>
    </lineage>
</organism>
<evidence type="ECO:0000313" key="1">
    <source>
        <dbReference type="EMBL" id="GHD68343.1"/>
    </source>
</evidence>
<dbReference type="InterPro" id="IPR019501">
    <property type="entry name" value="Peptidase_M30_hyicolysin"/>
</dbReference>
<dbReference type="Proteomes" id="UP000604737">
    <property type="component" value="Unassembled WGS sequence"/>
</dbReference>
<gene>
    <name evidence="1" type="ORF">GCM10007350_33370</name>
</gene>
<accession>A0ABQ3H3B8</accession>
<reference evidence="2" key="1">
    <citation type="journal article" date="2019" name="Int. J. Syst. Evol. Microbiol.">
        <title>The Global Catalogue of Microorganisms (GCM) 10K type strain sequencing project: providing services to taxonomists for standard genome sequencing and annotation.</title>
        <authorList>
            <consortium name="The Broad Institute Genomics Platform"/>
            <consortium name="The Broad Institute Genome Sequencing Center for Infectious Disease"/>
            <person name="Wu L."/>
            <person name="Ma J."/>
        </authorList>
    </citation>
    <scope>NUCLEOTIDE SEQUENCE [LARGE SCALE GENOMIC DNA]</scope>
    <source>
        <strain evidence="2">KCTC 23701</strain>
    </source>
</reference>
<evidence type="ECO:0000313" key="2">
    <source>
        <dbReference type="Proteomes" id="UP000604737"/>
    </source>
</evidence>